<dbReference type="InterPro" id="IPR008949">
    <property type="entry name" value="Isoprenoid_synthase_dom_sf"/>
</dbReference>
<accession>Q4UCJ6</accession>
<keyword evidence="4" id="KW-0479">Metal-binding</keyword>
<dbReference type="InterPro" id="IPR033749">
    <property type="entry name" value="Polyprenyl_synt_CS"/>
</dbReference>
<reference evidence="9 10" key="1">
    <citation type="journal article" date="2005" name="Science">
        <title>Genome of the host-cell transforming parasite Theileria annulata compared with T. parva.</title>
        <authorList>
            <person name="Pain A."/>
            <person name="Renauld H."/>
            <person name="Berriman M."/>
            <person name="Murphy L."/>
            <person name="Yeats C.A."/>
            <person name="Weir W."/>
            <person name="Kerhornou A."/>
            <person name="Aslett M."/>
            <person name="Bishop R."/>
            <person name="Bouchier C."/>
            <person name="Cochet M."/>
            <person name="Coulson R.M.R."/>
            <person name="Cronin A."/>
            <person name="de Villiers E.P."/>
            <person name="Fraser A."/>
            <person name="Fosker N."/>
            <person name="Gardner M."/>
            <person name="Goble A."/>
            <person name="Griffiths-Jones S."/>
            <person name="Harris D.E."/>
            <person name="Katzer F."/>
            <person name="Larke N."/>
            <person name="Lord A."/>
            <person name="Maser P."/>
            <person name="McKellar S."/>
            <person name="Mooney P."/>
            <person name="Morton F."/>
            <person name="Nene V."/>
            <person name="O'Neil S."/>
            <person name="Price C."/>
            <person name="Quail M.A."/>
            <person name="Rabbinowitsch E."/>
            <person name="Rawlings N.D."/>
            <person name="Rutter S."/>
            <person name="Saunders D."/>
            <person name="Seeger K."/>
            <person name="Shah T."/>
            <person name="Squares R."/>
            <person name="Squares S."/>
            <person name="Tivey A."/>
            <person name="Walker A.R."/>
            <person name="Woodward J."/>
            <person name="Dobbelaere D.A.E."/>
            <person name="Langsley G."/>
            <person name="Rajandream M.A."/>
            <person name="McKeever D."/>
            <person name="Shiels B."/>
            <person name="Tait A."/>
            <person name="Barrell B.G."/>
            <person name="Hall N."/>
        </authorList>
    </citation>
    <scope>NUCLEOTIDE SEQUENCE [LARGE SCALE GENOMIC DNA]</scope>
    <source>
        <strain evidence="10">Ankara</strain>
    </source>
</reference>
<dbReference type="Pfam" id="PF00348">
    <property type="entry name" value="polyprenyl_synt"/>
    <property type="match status" value="1"/>
</dbReference>
<comment type="similarity">
    <text evidence="2 7">Belongs to the FPP/GGPP synthase family.</text>
</comment>
<evidence type="ECO:0000256" key="3">
    <source>
        <dbReference type="ARBA" id="ARBA00022679"/>
    </source>
</evidence>
<evidence type="ECO:0000256" key="8">
    <source>
        <dbReference type="SAM" id="Coils"/>
    </source>
</evidence>
<dbReference type="OMA" id="CRRFAYV"/>
<protein>
    <submittedName>
        <fullName evidence="9">Prenyl transferase, putative</fullName>
    </submittedName>
</protein>
<dbReference type="RefSeq" id="XP_954931.1">
    <property type="nucleotide sequence ID" value="XM_949838.1"/>
</dbReference>
<dbReference type="PANTHER" id="PTHR12001">
    <property type="entry name" value="GERANYLGERANYL PYROPHOSPHATE SYNTHASE"/>
    <property type="match status" value="1"/>
</dbReference>
<dbReference type="VEuPathDB" id="PiroplasmaDB:TA03505"/>
<dbReference type="Proteomes" id="UP000001950">
    <property type="component" value="Chromosome 3"/>
</dbReference>
<sequence length="468" mass="54130">MFKYIIKRNVTNVVLSQINRNLVNQPYNGNNVLNAIKLTLPIMEMDNETVENELRSLERDLSKCKSDHSSELFIKESLFDFKKKIMDSIYTNNIKFDEAKNYILNTNCKLFRPIISFYIYHILNSSMNNSKLSNPAEEDSKLNISTDDEQKKLVEKLNISYELVHIGSLIHDDIIDESDVRRNLMSSHKKFGVKFSVLFGDFLLSKSAQIITSLQNIKLVDKLSNTLDNLIHGELMYVNLNNNDLYLSYLYKIYLKTASLISNNISSISHFTNKYTPRYDSQLGIGIFTFSVTTLYNELLYIIGVHIGLSFQMCDDLLDYNSNLEHLGKPILNDIKLGLITLPLIYLLNNGSYFSPEGKTVTTDSVSSVLSELKSLLNKYENDREKLEINNIKEFLKVVNDKNNINKCKLSIYYHLYQVKSLMKSFNQTKTDSLINYIYNVVNRYCTCHFSNILSIVKYIYKAKLLKN</sequence>
<keyword evidence="8" id="KW-0175">Coiled coil</keyword>
<dbReference type="Gene3D" id="1.10.600.10">
    <property type="entry name" value="Farnesyl Diphosphate Synthase"/>
    <property type="match status" value="1"/>
</dbReference>
<evidence type="ECO:0000313" key="10">
    <source>
        <dbReference type="Proteomes" id="UP000001950"/>
    </source>
</evidence>
<evidence type="ECO:0000256" key="1">
    <source>
        <dbReference type="ARBA" id="ARBA00001946"/>
    </source>
</evidence>
<evidence type="ECO:0000256" key="4">
    <source>
        <dbReference type="ARBA" id="ARBA00022723"/>
    </source>
</evidence>
<dbReference type="GeneID" id="3865002"/>
<dbReference type="GO" id="GO:0046872">
    <property type="term" value="F:metal ion binding"/>
    <property type="evidence" value="ECO:0007669"/>
    <property type="project" value="UniProtKB-KW"/>
</dbReference>
<keyword evidence="6" id="KW-0414">Isoprene biosynthesis</keyword>
<evidence type="ECO:0000256" key="5">
    <source>
        <dbReference type="ARBA" id="ARBA00022842"/>
    </source>
</evidence>
<dbReference type="PROSITE" id="PS00444">
    <property type="entry name" value="POLYPRENYL_SYNTHASE_2"/>
    <property type="match status" value="1"/>
</dbReference>
<dbReference type="KEGG" id="tan:TA03505"/>
<proteinExistence type="inferred from homology"/>
<dbReference type="InterPro" id="IPR000092">
    <property type="entry name" value="Polyprenyl_synt"/>
</dbReference>
<gene>
    <name evidence="9" type="ORF">TA03505</name>
</gene>
<evidence type="ECO:0000256" key="7">
    <source>
        <dbReference type="RuleBase" id="RU004466"/>
    </source>
</evidence>
<feature type="coiled-coil region" evidence="8">
    <location>
        <begin position="40"/>
        <end position="67"/>
    </location>
</feature>
<dbReference type="OrthoDB" id="361566at2759"/>
<dbReference type="STRING" id="5874.Q4UCJ6"/>
<dbReference type="InParanoid" id="Q4UCJ6"/>
<dbReference type="GO" id="GO:0008299">
    <property type="term" value="P:isoprenoid biosynthetic process"/>
    <property type="evidence" value="ECO:0007669"/>
    <property type="project" value="UniProtKB-KW"/>
</dbReference>
<dbReference type="GO" id="GO:0006744">
    <property type="term" value="P:ubiquinone biosynthetic process"/>
    <property type="evidence" value="ECO:0007669"/>
    <property type="project" value="TreeGrafter"/>
</dbReference>
<evidence type="ECO:0000256" key="2">
    <source>
        <dbReference type="ARBA" id="ARBA00006706"/>
    </source>
</evidence>
<keyword evidence="5" id="KW-0460">Magnesium</keyword>
<dbReference type="FunCoup" id="Q4UCJ6">
    <property type="interactions" value="1"/>
</dbReference>
<dbReference type="PANTHER" id="PTHR12001:SF69">
    <property type="entry name" value="ALL TRANS-POLYPRENYL-DIPHOSPHATE SYNTHASE PDSS1"/>
    <property type="match status" value="1"/>
</dbReference>
<dbReference type="EMBL" id="CR940352">
    <property type="protein sequence ID" value="CAI75455.1"/>
    <property type="molecule type" value="Genomic_DNA"/>
</dbReference>
<dbReference type="eggNOG" id="KOG0776">
    <property type="taxonomic scope" value="Eukaryota"/>
</dbReference>
<evidence type="ECO:0000313" key="9">
    <source>
        <dbReference type="EMBL" id="CAI75455.1"/>
    </source>
</evidence>
<dbReference type="AlphaFoldDB" id="Q4UCJ6"/>
<evidence type="ECO:0000256" key="6">
    <source>
        <dbReference type="ARBA" id="ARBA00023229"/>
    </source>
</evidence>
<name>Q4UCJ6_THEAN</name>
<keyword evidence="3 7" id="KW-0808">Transferase</keyword>
<keyword evidence="10" id="KW-1185">Reference proteome</keyword>
<comment type="cofactor">
    <cofactor evidence="1">
        <name>Mg(2+)</name>
        <dbReference type="ChEBI" id="CHEBI:18420"/>
    </cofactor>
</comment>
<dbReference type="GO" id="GO:0004659">
    <property type="term" value="F:prenyltransferase activity"/>
    <property type="evidence" value="ECO:0007669"/>
    <property type="project" value="InterPro"/>
</dbReference>
<dbReference type="SUPFAM" id="SSF48576">
    <property type="entry name" value="Terpenoid synthases"/>
    <property type="match status" value="1"/>
</dbReference>
<organism evidence="9 10">
    <name type="scientific">Theileria annulata</name>
    <dbReference type="NCBI Taxonomy" id="5874"/>
    <lineage>
        <taxon>Eukaryota</taxon>
        <taxon>Sar</taxon>
        <taxon>Alveolata</taxon>
        <taxon>Apicomplexa</taxon>
        <taxon>Aconoidasida</taxon>
        <taxon>Piroplasmida</taxon>
        <taxon>Theileriidae</taxon>
        <taxon>Theileria</taxon>
    </lineage>
</organism>
<dbReference type="GO" id="GO:1990234">
    <property type="term" value="C:transferase complex"/>
    <property type="evidence" value="ECO:0007669"/>
    <property type="project" value="TreeGrafter"/>
</dbReference>